<proteinExistence type="predicted"/>
<feature type="transmembrane region" description="Helical" evidence="1">
    <location>
        <begin position="327"/>
        <end position="346"/>
    </location>
</feature>
<accession>A0A9D2EQR0</accession>
<feature type="transmembrane region" description="Helical" evidence="1">
    <location>
        <begin position="211"/>
        <end position="229"/>
    </location>
</feature>
<dbReference type="EMBL" id="DXBP01000019">
    <property type="protein sequence ID" value="HIZ41501.1"/>
    <property type="molecule type" value="Genomic_DNA"/>
</dbReference>
<keyword evidence="1" id="KW-0812">Transmembrane</keyword>
<feature type="transmembrane region" description="Helical" evidence="1">
    <location>
        <begin position="133"/>
        <end position="150"/>
    </location>
</feature>
<keyword evidence="1" id="KW-0472">Membrane</keyword>
<reference evidence="2" key="2">
    <citation type="submission" date="2021-04" db="EMBL/GenBank/DDBJ databases">
        <authorList>
            <person name="Gilroy R."/>
        </authorList>
    </citation>
    <scope>NUCLEOTIDE SEQUENCE</scope>
    <source>
        <strain evidence="2">ChiSxjej1B13-11774</strain>
    </source>
</reference>
<name>A0A9D2EQR0_9FIRM</name>
<organism evidence="2 3">
    <name type="scientific">Candidatus Gemmiger excrementigallinarum</name>
    <dbReference type="NCBI Taxonomy" id="2838609"/>
    <lineage>
        <taxon>Bacteria</taxon>
        <taxon>Bacillati</taxon>
        <taxon>Bacillota</taxon>
        <taxon>Clostridia</taxon>
        <taxon>Eubacteriales</taxon>
        <taxon>Gemmiger</taxon>
    </lineage>
</organism>
<dbReference type="AlphaFoldDB" id="A0A9D2EQR0"/>
<evidence type="ECO:0000256" key="1">
    <source>
        <dbReference type="SAM" id="Phobius"/>
    </source>
</evidence>
<feature type="transmembrane region" description="Helical" evidence="1">
    <location>
        <begin position="428"/>
        <end position="445"/>
    </location>
</feature>
<feature type="transmembrane region" description="Helical" evidence="1">
    <location>
        <begin position="367"/>
        <end position="395"/>
    </location>
</feature>
<comment type="caution">
    <text evidence="2">The sequence shown here is derived from an EMBL/GenBank/DDBJ whole genome shotgun (WGS) entry which is preliminary data.</text>
</comment>
<dbReference type="Proteomes" id="UP000824048">
    <property type="component" value="Unassembled WGS sequence"/>
</dbReference>
<sequence>MTKNKILNRKQNILRECLVVLLLVAAVAVSEYYWFQLWRLDWHAPMLYGGDGIYWVGQVQRSYGDLTGSLGWPFYQPPNPYDPNYDLIYDLFVAFVGLFTKDTGIVFNLYVLVIPFANALAGYAVFRMVGMRRWLSFAFGLTFGLCPYVQQRLGGHMMLAAVEFVPFSVLLCLWCAEDPSFGRPGKGFFRNRRNWLAIAFAWGIANNGAAYYPYFTCFFLCITALCLILRDRKLSAGVPCFLTIAEIVLWMIPDFFPMVLGMLAGVGSTLTNGVYRSPIGADIYSLRISSLLLSPNGYGWDKLANWLKQYFHLLATDEGPMYNENSYGYLGIVGVVGFLVLLVLLFRNYDWRAGKTQAPQMGDRVWLLGRLSVAALLLASIASFGGLIGILVRFIRGYNRISPYIAFFALLAVGLWAEHWLQTHTGRGKRIFTVVLALVLAYSYWEQQGLFVPKYEEVQTMWYQDQEFMERVEEVTQENDVIFQLPYMKNFENGSLNNMWDYTQLRAPLHSDSLRFSYGAGYGTENDVWYKETSELPPDEMVAELRAQGVAGIYLNLDGYAVEEQQQTLDSLVEAAGCNPQDVLEHESGMIYYIPLE</sequence>
<evidence type="ECO:0000313" key="3">
    <source>
        <dbReference type="Proteomes" id="UP000824048"/>
    </source>
</evidence>
<feature type="transmembrane region" description="Helical" evidence="1">
    <location>
        <begin position="236"/>
        <end position="253"/>
    </location>
</feature>
<reference evidence="2" key="1">
    <citation type="journal article" date="2021" name="PeerJ">
        <title>Extensive microbial diversity within the chicken gut microbiome revealed by metagenomics and culture.</title>
        <authorList>
            <person name="Gilroy R."/>
            <person name="Ravi A."/>
            <person name="Getino M."/>
            <person name="Pursley I."/>
            <person name="Horton D.L."/>
            <person name="Alikhan N.F."/>
            <person name="Baker D."/>
            <person name="Gharbi K."/>
            <person name="Hall N."/>
            <person name="Watson M."/>
            <person name="Adriaenssens E.M."/>
            <person name="Foster-Nyarko E."/>
            <person name="Jarju S."/>
            <person name="Secka A."/>
            <person name="Antonio M."/>
            <person name="Oren A."/>
            <person name="Chaudhuri R.R."/>
            <person name="La Ragione R."/>
            <person name="Hildebrand F."/>
            <person name="Pallen M.J."/>
        </authorList>
    </citation>
    <scope>NUCLEOTIDE SEQUENCE</scope>
    <source>
        <strain evidence="2">ChiSxjej1B13-11774</strain>
    </source>
</reference>
<feature type="transmembrane region" description="Helical" evidence="1">
    <location>
        <begin position="12"/>
        <end position="35"/>
    </location>
</feature>
<keyword evidence="1" id="KW-1133">Transmembrane helix</keyword>
<evidence type="ECO:0000313" key="2">
    <source>
        <dbReference type="EMBL" id="HIZ41501.1"/>
    </source>
</evidence>
<feature type="transmembrane region" description="Helical" evidence="1">
    <location>
        <begin position="105"/>
        <end position="126"/>
    </location>
</feature>
<gene>
    <name evidence="2" type="ORF">H9811_02945</name>
</gene>
<protein>
    <submittedName>
        <fullName evidence="2">Uncharacterized protein</fullName>
    </submittedName>
</protein>
<feature type="transmembrane region" description="Helical" evidence="1">
    <location>
        <begin position="401"/>
        <end position="421"/>
    </location>
</feature>